<organism evidence="1 2">
    <name type="scientific">Panagrolaimus sp. ES5</name>
    <dbReference type="NCBI Taxonomy" id="591445"/>
    <lineage>
        <taxon>Eukaryota</taxon>
        <taxon>Metazoa</taxon>
        <taxon>Ecdysozoa</taxon>
        <taxon>Nematoda</taxon>
        <taxon>Chromadorea</taxon>
        <taxon>Rhabditida</taxon>
        <taxon>Tylenchina</taxon>
        <taxon>Panagrolaimomorpha</taxon>
        <taxon>Panagrolaimoidea</taxon>
        <taxon>Panagrolaimidae</taxon>
        <taxon>Panagrolaimus</taxon>
    </lineage>
</organism>
<evidence type="ECO:0000313" key="2">
    <source>
        <dbReference type="WBParaSite" id="ES5_v2.g20047.t1"/>
    </source>
</evidence>
<protein>
    <submittedName>
        <fullName evidence="2">Secreted protein</fullName>
    </submittedName>
</protein>
<reference evidence="2" key="1">
    <citation type="submission" date="2022-11" db="UniProtKB">
        <authorList>
            <consortium name="WormBaseParasite"/>
        </authorList>
    </citation>
    <scope>IDENTIFICATION</scope>
</reference>
<proteinExistence type="predicted"/>
<evidence type="ECO:0000313" key="1">
    <source>
        <dbReference type="Proteomes" id="UP000887579"/>
    </source>
</evidence>
<dbReference type="WBParaSite" id="ES5_v2.g20047.t1">
    <property type="protein sequence ID" value="ES5_v2.g20047.t1"/>
    <property type="gene ID" value="ES5_v2.g20047"/>
</dbReference>
<name>A0AC34FSD6_9BILA</name>
<sequence length="157" mass="17514">MLFSRTHFFIFSLAITAAYGFYIITSDDGGFPGSELLGGSSGGVQNNGYVPELAVPEGVMVFQDDDEDYMDRVERLQHALRTKRDVIALADAYSQNIRPMDLDGMRLVREPVIEFDDEYDDGQEDDEDDVIPSRLTKRSSGSSSSQRAMPISFVIID</sequence>
<accession>A0AC34FSD6</accession>
<dbReference type="Proteomes" id="UP000887579">
    <property type="component" value="Unplaced"/>
</dbReference>